<gene>
    <name evidence="3" type="ORF">GRF63_04350</name>
</gene>
<accession>A0A844XBB5</accession>
<proteinExistence type="predicted"/>
<dbReference type="EMBL" id="WUBR01000001">
    <property type="protein sequence ID" value="MWV27130.1"/>
    <property type="molecule type" value="Genomic_DNA"/>
</dbReference>
<evidence type="ECO:0000313" key="4">
    <source>
        <dbReference type="Proteomes" id="UP000461409"/>
    </source>
</evidence>
<name>A0A844XBB5_9SPHN</name>
<evidence type="ECO:0000259" key="2">
    <source>
        <dbReference type="Pfam" id="PF09335"/>
    </source>
</evidence>
<dbReference type="Pfam" id="PF09335">
    <property type="entry name" value="VTT_dom"/>
    <property type="match status" value="1"/>
</dbReference>
<dbReference type="InterPro" id="IPR032816">
    <property type="entry name" value="VTT_dom"/>
</dbReference>
<feature type="transmembrane region" description="Helical" evidence="1">
    <location>
        <begin position="156"/>
        <end position="176"/>
    </location>
</feature>
<dbReference type="InterPro" id="IPR051311">
    <property type="entry name" value="DedA_domain"/>
</dbReference>
<evidence type="ECO:0000256" key="1">
    <source>
        <dbReference type="SAM" id="Phobius"/>
    </source>
</evidence>
<sequence length="195" mass="21196">MQLEQFLTQYGLWALGIGAGLEGETVTVLGGMFVHRGLFAFLPAVLAASLGSFLADQVFFALGRGFRDTAYVQKIRAKPAFKRALAVFDRHPTGFVFAFRFLYGLRTISPVAIGTTDLRASRFVLINAAAALVWGATFVTLGYFFGQAIEALFGRLHLNAVILCAVAVLVIAAWLAHTITARQRKAREQRGTPDG</sequence>
<keyword evidence="1" id="KW-0812">Transmembrane</keyword>
<organism evidence="3 4">
    <name type="scientific">Aurantiacibacter rhizosphaerae</name>
    <dbReference type="NCBI Taxonomy" id="2691582"/>
    <lineage>
        <taxon>Bacteria</taxon>
        <taxon>Pseudomonadati</taxon>
        <taxon>Pseudomonadota</taxon>
        <taxon>Alphaproteobacteria</taxon>
        <taxon>Sphingomonadales</taxon>
        <taxon>Erythrobacteraceae</taxon>
        <taxon>Aurantiacibacter</taxon>
    </lineage>
</organism>
<dbReference type="PANTHER" id="PTHR42709">
    <property type="entry name" value="ALKALINE PHOSPHATASE LIKE PROTEIN"/>
    <property type="match status" value="1"/>
</dbReference>
<keyword evidence="4" id="KW-1185">Reference proteome</keyword>
<protein>
    <submittedName>
        <fullName evidence="3">DedA family protein</fullName>
    </submittedName>
</protein>
<feature type="domain" description="VTT" evidence="2">
    <location>
        <begin position="23"/>
        <end position="143"/>
    </location>
</feature>
<keyword evidence="1" id="KW-1133">Transmembrane helix</keyword>
<dbReference type="PANTHER" id="PTHR42709:SF2">
    <property type="entry name" value="INNER MEMBRANE PROTEIN YOHD"/>
    <property type="match status" value="1"/>
</dbReference>
<evidence type="ECO:0000313" key="3">
    <source>
        <dbReference type="EMBL" id="MWV27130.1"/>
    </source>
</evidence>
<dbReference type="AlphaFoldDB" id="A0A844XBB5"/>
<feature type="transmembrane region" description="Helical" evidence="1">
    <location>
        <begin position="12"/>
        <end position="34"/>
    </location>
</feature>
<keyword evidence="1" id="KW-0472">Membrane</keyword>
<dbReference type="GO" id="GO:0005886">
    <property type="term" value="C:plasma membrane"/>
    <property type="evidence" value="ECO:0007669"/>
    <property type="project" value="TreeGrafter"/>
</dbReference>
<feature type="transmembrane region" description="Helical" evidence="1">
    <location>
        <begin position="123"/>
        <end position="144"/>
    </location>
</feature>
<dbReference type="Proteomes" id="UP000461409">
    <property type="component" value="Unassembled WGS sequence"/>
</dbReference>
<feature type="transmembrane region" description="Helical" evidence="1">
    <location>
        <begin position="40"/>
        <end position="63"/>
    </location>
</feature>
<reference evidence="3 4" key="1">
    <citation type="submission" date="2019-12" db="EMBL/GenBank/DDBJ databases">
        <authorList>
            <person name="Lee S.D."/>
        </authorList>
    </citation>
    <scope>NUCLEOTIDE SEQUENCE [LARGE SCALE GENOMIC DNA]</scope>
    <source>
        <strain evidence="3 4">GH3-10</strain>
    </source>
</reference>
<comment type="caution">
    <text evidence="3">The sequence shown here is derived from an EMBL/GenBank/DDBJ whole genome shotgun (WGS) entry which is preliminary data.</text>
</comment>
<reference evidence="3 4" key="2">
    <citation type="submission" date="2020-02" db="EMBL/GenBank/DDBJ databases">
        <title>Erythrobacter dongmakensis sp. nov., isolated from a tidal mudflat.</title>
        <authorList>
            <person name="Kim I.S."/>
        </authorList>
    </citation>
    <scope>NUCLEOTIDE SEQUENCE [LARGE SCALE GENOMIC DNA]</scope>
    <source>
        <strain evidence="3 4">GH3-10</strain>
    </source>
</reference>